<reference evidence="1 2" key="1">
    <citation type="submission" date="2015-09" db="EMBL/GenBank/DDBJ databases">
        <authorList>
            <consortium name="Pathogen Informatics"/>
        </authorList>
    </citation>
    <scope>NUCLEOTIDE SEQUENCE [LARGE SCALE GENOMIC DNA]</scope>
    <source>
        <strain evidence="1 2">2789STDY5608854</strain>
    </source>
</reference>
<dbReference type="EMBL" id="CYZT01000004">
    <property type="protein sequence ID" value="CUN58623.1"/>
    <property type="molecule type" value="Genomic_DNA"/>
</dbReference>
<evidence type="ECO:0000313" key="2">
    <source>
        <dbReference type="Proteomes" id="UP000095746"/>
    </source>
</evidence>
<evidence type="ECO:0008006" key="3">
    <source>
        <dbReference type="Google" id="ProtNLM"/>
    </source>
</evidence>
<evidence type="ECO:0000313" key="1">
    <source>
        <dbReference type="EMBL" id="CUN58623.1"/>
    </source>
</evidence>
<proteinExistence type="predicted"/>
<dbReference type="Proteomes" id="UP000095746">
    <property type="component" value="Unassembled WGS sequence"/>
</dbReference>
<dbReference type="AlphaFoldDB" id="A0A174V4I3"/>
<name>A0A174V4I3_FLAPL</name>
<organism evidence="1 2">
    <name type="scientific">Flavonifractor plautii</name>
    <name type="common">Fusobacterium plautii</name>
    <dbReference type="NCBI Taxonomy" id="292800"/>
    <lineage>
        <taxon>Bacteria</taxon>
        <taxon>Bacillati</taxon>
        <taxon>Bacillota</taxon>
        <taxon>Clostridia</taxon>
        <taxon>Eubacteriales</taxon>
        <taxon>Oscillospiraceae</taxon>
        <taxon>Flavonifractor</taxon>
    </lineage>
</organism>
<protein>
    <recommendedName>
        <fullName evidence="3">XRE family transcriptional regulator</fullName>
    </recommendedName>
</protein>
<accession>A0A174V4I3</accession>
<gene>
    <name evidence="1" type="ORF">ERS852411_00142</name>
</gene>
<sequence>MAQLTAFGKDIGKRLIDLNKPQTWLIGEVRSKTGLYFDDSYMYKIKTGQLSTPKVVQAIREILDLPMHSNYEGNDVQ</sequence>
<dbReference type="RefSeq" id="WP_172711440.1">
    <property type="nucleotide sequence ID" value="NZ_DAWDXJ010000016.1"/>
</dbReference>